<proteinExistence type="predicted"/>
<evidence type="ECO:0000313" key="1">
    <source>
        <dbReference type="EMBL" id="NEW05322.1"/>
    </source>
</evidence>
<gene>
    <name evidence="1" type="ORF">GK047_04715</name>
</gene>
<name>A0A6G3ZT56_9BACL</name>
<dbReference type="EMBL" id="JAAIKC010000001">
    <property type="protein sequence ID" value="NEW05322.1"/>
    <property type="molecule type" value="Genomic_DNA"/>
</dbReference>
<organism evidence="1">
    <name type="scientific">Paenibacillus sp. SYP-B3998</name>
    <dbReference type="NCBI Taxonomy" id="2678564"/>
    <lineage>
        <taxon>Bacteria</taxon>
        <taxon>Bacillati</taxon>
        <taxon>Bacillota</taxon>
        <taxon>Bacilli</taxon>
        <taxon>Bacillales</taxon>
        <taxon>Paenibacillaceae</taxon>
        <taxon>Paenibacillus</taxon>
    </lineage>
</organism>
<sequence>MHQVCIRRLLLKLVCFLLLTFLLQAPLFLNIAKANSSNPREIETASTNQLRLVVKASPRSAYQTEELFNNKKIVRELKKNNLRSPYEEPVPPDTALSFEENGHNYHFGVTAKGEVINLSQKIIVDLPTYVREVLVEHVRALRAKHYGEILPWEQASEALPKYSKFTITDLESGLSFEGQRRAGSSHADVQPLTKQDSATLKTIYDGAWSWDRKAVLVKLNGRTLAGSMHGMPHGGDGIPGNDFNGHFCIHFLGSVTHGSRSADPAHQVMVYKAAGLLTEYISKLNPWQLIDVWISGANQGDLQLLQVTTGQEQAVHMRTMRRLSKFPELDTSKLLQLDAAVDVSATPEGSNSTRTRRVLFHLARVSSDTRWYIRSAIIQ</sequence>
<protein>
    <submittedName>
        <fullName evidence="1">Uncharacterized protein</fullName>
    </submittedName>
</protein>
<comment type="caution">
    <text evidence="1">The sequence shown here is derived from an EMBL/GenBank/DDBJ whole genome shotgun (WGS) entry which is preliminary data.</text>
</comment>
<dbReference type="RefSeq" id="WP_163941877.1">
    <property type="nucleotide sequence ID" value="NZ_JAAIKC010000001.1"/>
</dbReference>
<reference evidence="1" key="1">
    <citation type="submission" date="2020-02" db="EMBL/GenBank/DDBJ databases">
        <authorList>
            <person name="Shen X.-R."/>
            <person name="Zhang Y.-X."/>
        </authorList>
    </citation>
    <scope>NUCLEOTIDE SEQUENCE</scope>
    <source>
        <strain evidence="1">SYP-B3998</strain>
    </source>
</reference>
<accession>A0A6G3ZT56</accession>
<dbReference type="AlphaFoldDB" id="A0A6G3ZT56"/>